<dbReference type="Proteomes" id="UP000239772">
    <property type="component" value="Unassembled WGS sequence"/>
</dbReference>
<dbReference type="OrthoDB" id="9805563at2"/>
<feature type="transmembrane region" description="Helical" evidence="8">
    <location>
        <begin position="252"/>
        <end position="274"/>
    </location>
</feature>
<dbReference type="InterPro" id="IPR004776">
    <property type="entry name" value="Mem_transp_PIN-like"/>
</dbReference>
<comment type="subcellular location">
    <subcellularLocation>
        <location evidence="1">Cell membrane</location>
        <topology evidence="1">Multi-pass membrane protein</topology>
    </subcellularLocation>
</comment>
<reference evidence="10" key="1">
    <citation type="submission" date="2018-03" db="EMBL/GenBank/DDBJ databases">
        <authorList>
            <person name="Sun L."/>
            <person name="Liu H."/>
            <person name="Chen W."/>
            <person name="Huang K."/>
            <person name="Liu W."/>
            <person name="Gao X."/>
        </authorList>
    </citation>
    <scope>NUCLEOTIDE SEQUENCE [LARGE SCALE GENOMIC DNA]</scope>
    <source>
        <strain evidence="10">SH9</strain>
    </source>
</reference>
<dbReference type="RefSeq" id="WP_106340095.1">
    <property type="nucleotide sequence ID" value="NZ_PVZS01000037.1"/>
</dbReference>
<evidence type="ECO:0000256" key="3">
    <source>
        <dbReference type="ARBA" id="ARBA00022448"/>
    </source>
</evidence>
<dbReference type="Pfam" id="PF03547">
    <property type="entry name" value="Mem_trans"/>
    <property type="match status" value="1"/>
</dbReference>
<dbReference type="GO" id="GO:0005886">
    <property type="term" value="C:plasma membrane"/>
    <property type="evidence" value="ECO:0007669"/>
    <property type="project" value="UniProtKB-SubCell"/>
</dbReference>
<organism evidence="9 10">
    <name type="scientific">Alsobacter soli</name>
    <dbReference type="NCBI Taxonomy" id="2109933"/>
    <lineage>
        <taxon>Bacteria</taxon>
        <taxon>Pseudomonadati</taxon>
        <taxon>Pseudomonadota</taxon>
        <taxon>Alphaproteobacteria</taxon>
        <taxon>Hyphomicrobiales</taxon>
        <taxon>Alsobacteraceae</taxon>
        <taxon>Alsobacter</taxon>
    </lineage>
</organism>
<feature type="transmembrane region" description="Helical" evidence="8">
    <location>
        <begin position="61"/>
        <end position="83"/>
    </location>
</feature>
<keyword evidence="4" id="KW-1003">Cell membrane</keyword>
<dbReference type="PANTHER" id="PTHR36838:SF4">
    <property type="entry name" value="AUXIN EFFLUX CARRIER FAMILY PROTEIN"/>
    <property type="match status" value="1"/>
</dbReference>
<evidence type="ECO:0000256" key="7">
    <source>
        <dbReference type="ARBA" id="ARBA00023136"/>
    </source>
</evidence>
<dbReference type="PANTHER" id="PTHR36838">
    <property type="entry name" value="AUXIN EFFLUX CARRIER FAMILY PROTEIN"/>
    <property type="match status" value="1"/>
</dbReference>
<feature type="transmembrane region" description="Helical" evidence="8">
    <location>
        <begin position="170"/>
        <end position="192"/>
    </location>
</feature>
<evidence type="ECO:0000256" key="5">
    <source>
        <dbReference type="ARBA" id="ARBA00022692"/>
    </source>
</evidence>
<dbReference type="AlphaFoldDB" id="A0A2T1HMF3"/>
<evidence type="ECO:0000256" key="8">
    <source>
        <dbReference type="SAM" id="Phobius"/>
    </source>
</evidence>
<evidence type="ECO:0000256" key="1">
    <source>
        <dbReference type="ARBA" id="ARBA00004651"/>
    </source>
</evidence>
<keyword evidence="6 8" id="KW-1133">Transmembrane helix</keyword>
<feature type="transmembrane region" description="Helical" evidence="8">
    <location>
        <begin position="225"/>
        <end position="246"/>
    </location>
</feature>
<feature type="transmembrane region" description="Helical" evidence="8">
    <location>
        <begin position="286"/>
        <end position="307"/>
    </location>
</feature>
<dbReference type="GO" id="GO:0055085">
    <property type="term" value="P:transmembrane transport"/>
    <property type="evidence" value="ECO:0007669"/>
    <property type="project" value="InterPro"/>
</dbReference>
<keyword evidence="10" id="KW-1185">Reference proteome</keyword>
<comment type="caution">
    <text evidence="9">The sequence shown here is derived from an EMBL/GenBank/DDBJ whole genome shotgun (WGS) entry which is preliminary data.</text>
</comment>
<sequence>MPAVAASLIPVFLLLVTGWATRVTRVVDEAQWAGFERVTYFILFPALVIETLARTDLRSAPLAPIGGSLVAGILLVTGLLLALRRPLKALWGLDGPAFTSVLQGATRWNTFVALAIAANLYGQQGTSLGAIAIASMIPLLNVIAVLVLARYASPRRLAWRDLVGALAKNPFIWSCAVGLVLNILRPPIPAALMSYTEILGRASLAAGLLVVGAGLDLSRLRRPSLALALSTTLKLALLPLVASTIAKALGVSGAGLAVTVICSAVPTASGSYILARQMGGDASLMAEILTVQTLLALLTLPVALALLT</sequence>
<dbReference type="Gene3D" id="1.20.1530.20">
    <property type="match status" value="1"/>
</dbReference>
<name>A0A2T1HMF3_9HYPH</name>
<evidence type="ECO:0000313" key="9">
    <source>
        <dbReference type="EMBL" id="PSC02833.1"/>
    </source>
</evidence>
<keyword evidence="7 8" id="KW-0472">Membrane</keyword>
<evidence type="ECO:0000256" key="6">
    <source>
        <dbReference type="ARBA" id="ARBA00022989"/>
    </source>
</evidence>
<dbReference type="EMBL" id="PVZS01000037">
    <property type="protein sequence ID" value="PSC02833.1"/>
    <property type="molecule type" value="Genomic_DNA"/>
</dbReference>
<dbReference type="InterPro" id="IPR038770">
    <property type="entry name" value="Na+/solute_symporter_sf"/>
</dbReference>
<evidence type="ECO:0000256" key="4">
    <source>
        <dbReference type="ARBA" id="ARBA00022475"/>
    </source>
</evidence>
<keyword evidence="5 8" id="KW-0812">Transmembrane</keyword>
<evidence type="ECO:0000256" key="2">
    <source>
        <dbReference type="ARBA" id="ARBA00010145"/>
    </source>
</evidence>
<gene>
    <name evidence="9" type="ORF">SLNSH_22030</name>
</gene>
<protein>
    <submittedName>
        <fullName evidence="9">AEC family transporter</fullName>
    </submittedName>
</protein>
<accession>A0A2T1HMF3</accession>
<keyword evidence="3" id="KW-0813">Transport</keyword>
<feature type="transmembrane region" description="Helical" evidence="8">
    <location>
        <begin position="128"/>
        <end position="149"/>
    </location>
</feature>
<proteinExistence type="inferred from homology"/>
<comment type="similarity">
    <text evidence="2">Belongs to the auxin efflux carrier (TC 2.A.69) family.</text>
</comment>
<evidence type="ECO:0000313" key="10">
    <source>
        <dbReference type="Proteomes" id="UP000239772"/>
    </source>
</evidence>